<proteinExistence type="predicted"/>
<sequence>MLFQIDHRSSRLAALLSELFCPLSLPLVLALISLQQLQYDSFIHLLPFIVVITRNSRSLAIGIEVIFFLLSEGGPVESKKRHCKWRALTLIINKALLRSWSGL</sequence>
<evidence type="ECO:0000313" key="4">
    <source>
        <dbReference type="Proteomes" id="UP001229421"/>
    </source>
</evidence>
<keyword evidence="4" id="KW-1185">Reference proteome</keyword>
<accession>A0AAD8KK01</accession>
<dbReference type="Proteomes" id="UP001229421">
    <property type="component" value="Unassembled WGS sequence"/>
</dbReference>
<keyword evidence="1" id="KW-1133">Transmembrane helix</keyword>
<evidence type="ECO:0000313" key="2">
    <source>
        <dbReference type="EMBL" id="KAK1424424.1"/>
    </source>
</evidence>
<reference evidence="2" key="1">
    <citation type="journal article" date="2023" name="bioRxiv">
        <title>Improved chromosome-level genome assembly for marigold (Tagetes erecta).</title>
        <authorList>
            <person name="Jiang F."/>
            <person name="Yuan L."/>
            <person name="Wang S."/>
            <person name="Wang H."/>
            <person name="Xu D."/>
            <person name="Wang A."/>
            <person name="Fan W."/>
        </authorList>
    </citation>
    <scope>NUCLEOTIDE SEQUENCE</scope>
    <source>
        <strain evidence="2">WSJ</strain>
        <tissue evidence="2">Leaf</tissue>
    </source>
</reference>
<protein>
    <submittedName>
        <fullName evidence="2">Uncharacterized protein</fullName>
    </submittedName>
</protein>
<keyword evidence="1" id="KW-0472">Membrane</keyword>
<feature type="transmembrane region" description="Helical" evidence="1">
    <location>
        <begin position="12"/>
        <end position="34"/>
    </location>
</feature>
<dbReference type="AlphaFoldDB" id="A0AAD8KK01"/>
<evidence type="ECO:0000313" key="3">
    <source>
        <dbReference type="EMBL" id="KAK1424425.1"/>
    </source>
</evidence>
<keyword evidence="1" id="KW-0812">Transmembrane</keyword>
<dbReference type="EMBL" id="JAUHHV010000005">
    <property type="protein sequence ID" value="KAK1424425.1"/>
    <property type="molecule type" value="Genomic_DNA"/>
</dbReference>
<organism evidence="2 4">
    <name type="scientific">Tagetes erecta</name>
    <name type="common">African marigold</name>
    <dbReference type="NCBI Taxonomy" id="13708"/>
    <lineage>
        <taxon>Eukaryota</taxon>
        <taxon>Viridiplantae</taxon>
        <taxon>Streptophyta</taxon>
        <taxon>Embryophyta</taxon>
        <taxon>Tracheophyta</taxon>
        <taxon>Spermatophyta</taxon>
        <taxon>Magnoliopsida</taxon>
        <taxon>eudicotyledons</taxon>
        <taxon>Gunneridae</taxon>
        <taxon>Pentapetalae</taxon>
        <taxon>asterids</taxon>
        <taxon>campanulids</taxon>
        <taxon>Asterales</taxon>
        <taxon>Asteraceae</taxon>
        <taxon>Asteroideae</taxon>
        <taxon>Heliantheae alliance</taxon>
        <taxon>Tageteae</taxon>
        <taxon>Tagetes</taxon>
    </lineage>
</organism>
<gene>
    <name evidence="2" type="ORF">QVD17_19753</name>
    <name evidence="3" type="ORF">QVD17_19754</name>
</gene>
<name>A0AAD8KK01_TARER</name>
<evidence type="ECO:0000256" key="1">
    <source>
        <dbReference type="SAM" id="Phobius"/>
    </source>
</evidence>
<dbReference type="EMBL" id="JAUHHV010000005">
    <property type="protein sequence ID" value="KAK1424424.1"/>
    <property type="molecule type" value="Genomic_DNA"/>
</dbReference>
<comment type="caution">
    <text evidence="2">The sequence shown here is derived from an EMBL/GenBank/DDBJ whole genome shotgun (WGS) entry which is preliminary data.</text>
</comment>